<feature type="transmembrane region" description="Helical" evidence="4">
    <location>
        <begin position="449"/>
        <end position="471"/>
    </location>
</feature>
<feature type="transmembrane region" description="Helical" evidence="4">
    <location>
        <begin position="491"/>
        <end position="512"/>
    </location>
</feature>
<dbReference type="InterPro" id="IPR019734">
    <property type="entry name" value="TPR_rpt"/>
</dbReference>
<accession>A0A9P1BEM2</accession>
<reference evidence="7" key="1">
    <citation type="submission" date="2022-10" db="EMBL/GenBank/DDBJ databases">
        <authorList>
            <person name="Chen Y."/>
            <person name="Dougan E. K."/>
            <person name="Chan C."/>
            <person name="Rhodes N."/>
            <person name="Thang M."/>
        </authorList>
    </citation>
    <scope>NUCLEOTIDE SEQUENCE</scope>
</reference>
<feature type="transmembrane region" description="Helical" evidence="4">
    <location>
        <begin position="558"/>
        <end position="589"/>
    </location>
</feature>
<dbReference type="EMBL" id="CAMXCT020000001">
    <property type="protein sequence ID" value="CAL1125444.1"/>
    <property type="molecule type" value="Genomic_DNA"/>
</dbReference>
<dbReference type="Pfam" id="PF13414">
    <property type="entry name" value="TPR_11"/>
    <property type="match status" value="1"/>
</dbReference>
<dbReference type="SMART" id="SM00028">
    <property type="entry name" value="TPR"/>
    <property type="match status" value="5"/>
</dbReference>
<dbReference type="OrthoDB" id="448893at2759"/>
<dbReference type="SUPFAM" id="SSF53756">
    <property type="entry name" value="UDP-Glycosyltransferase/glycogen phosphorylase"/>
    <property type="match status" value="1"/>
</dbReference>
<dbReference type="InterPro" id="IPR028098">
    <property type="entry name" value="Glyco_trans_4-like_N"/>
</dbReference>
<evidence type="ECO:0000259" key="5">
    <source>
        <dbReference type="Pfam" id="PF00534"/>
    </source>
</evidence>
<dbReference type="Proteomes" id="UP001152797">
    <property type="component" value="Unassembled WGS sequence"/>
</dbReference>
<dbReference type="GO" id="GO:0016758">
    <property type="term" value="F:hexosyltransferase activity"/>
    <property type="evidence" value="ECO:0007669"/>
    <property type="project" value="TreeGrafter"/>
</dbReference>
<dbReference type="Pfam" id="PF13579">
    <property type="entry name" value="Glyco_trans_4_4"/>
    <property type="match status" value="1"/>
</dbReference>
<evidence type="ECO:0000313" key="8">
    <source>
        <dbReference type="EMBL" id="CAL4759381.1"/>
    </source>
</evidence>
<dbReference type="Pfam" id="PF00534">
    <property type="entry name" value="Glycos_transf_1"/>
    <property type="match status" value="1"/>
</dbReference>
<feature type="domain" description="Glycosyl transferase family 1" evidence="5">
    <location>
        <begin position="1128"/>
        <end position="1288"/>
    </location>
</feature>
<keyword evidence="2" id="KW-0802">TPR repeat</keyword>
<gene>
    <name evidence="7" type="ORF">C1SCF055_LOCUS659</name>
</gene>
<keyword evidence="1" id="KW-0808">Transferase</keyword>
<keyword evidence="4" id="KW-1133">Transmembrane helix</keyword>
<feature type="repeat" description="TPR" evidence="2">
    <location>
        <begin position="899"/>
        <end position="932"/>
    </location>
</feature>
<evidence type="ECO:0000313" key="9">
    <source>
        <dbReference type="Proteomes" id="UP001152797"/>
    </source>
</evidence>
<proteinExistence type="predicted"/>
<dbReference type="SUPFAM" id="SSF48452">
    <property type="entry name" value="TPR-like"/>
    <property type="match status" value="1"/>
</dbReference>
<feature type="domain" description="Glycosyltransferase subfamily 4-like N-terminal" evidence="6">
    <location>
        <begin position="950"/>
        <end position="1104"/>
    </location>
</feature>
<dbReference type="PROSITE" id="PS50005">
    <property type="entry name" value="TPR"/>
    <property type="match status" value="3"/>
</dbReference>
<evidence type="ECO:0000313" key="7">
    <source>
        <dbReference type="EMBL" id="CAI3972069.1"/>
    </source>
</evidence>
<dbReference type="Gene3D" id="1.25.40.10">
    <property type="entry name" value="Tetratricopeptide repeat domain"/>
    <property type="match status" value="1"/>
</dbReference>
<feature type="compositionally biased region" description="Polar residues" evidence="3">
    <location>
        <begin position="374"/>
        <end position="384"/>
    </location>
</feature>
<dbReference type="Gene3D" id="3.40.50.2000">
    <property type="entry name" value="Glycogen Phosphorylase B"/>
    <property type="match status" value="2"/>
</dbReference>
<dbReference type="Pfam" id="PF14559">
    <property type="entry name" value="TPR_19"/>
    <property type="match status" value="1"/>
</dbReference>
<feature type="repeat" description="TPR" evidence="2">
    <location>
        <begin position="831"/>
        <end position="864"/>
    </location>
</feature>
<feature type="transmembrane region" description="Helical" evidence="4">
    <location>
        <begin position="407"/>
        <end position="424"/>
    </location>
</feature>
<sequence length="1413" mass="157713">MSNSSGLDRSRRRHRWFALVALLIAVASSLILTEATLRILSYDPLTHEEVTIEIEKLGTTGTGDETGGHALAADMELMRPDSILGYTHRPGEYQVELKDGYSFRMTHDKDALRITHPQSEDDLFDDLPSIWIFGCSFTHGWSVDDEDTFAWKLQERFSSYNIVNFGVSGYGQVHALLQFQEALKTRLPPQLVILTYAHFHDERNTFGRAYRRATVMNMAPQMRGTPFPYAKLAKANSATVERRPAAYFGLPIFRNSALATFVDAAFDGLDDRYTRSHDVSQALVLEFSRICNQHGIELVVAGLTQEPATWNMMAFCLRHGIRRVDISFDYENPDYMNLPHDETHPSPAGHLIYAGRLAAFLENEGLVKPAPATAATNDGPTKQRSMSRDSNKSNIRAAKFSSHSRNAFLWSVVFVAVFVSLLAWRHEYLDSPPYWDAATGLWSEALKPFLVFCTLLVIAALLNCWSTPTAWQESPTRYTIAMGGWDYVARFWAPDAVLSILLSLAVGLLLFREHGEYAPNDARSWSLAFAQLSWCVLAASVVWGSFHELMPPDLTLSVALMAIVFGAAALASGPLKVPAAVLAVGFLVFQISNQHGRFYPDPSILHGPEFARTGSALLRSLEYRIDHRANIEAVKSIVEKGNGRPVISGAPLTYFLSIPRLGYVEKPVQGYCLQPVVQASPSMVLVNSALVSWPEDPVYLLSANLYFYDSPSVLLTGPTENDTVIYRDGESSPLIAYHPMNHESPEETLSWVLDRFSLYASVYHRALSRAIIYEHRGELDKALEILEEELNHSPANSEVRVALAKLLLKQGDVERAEEELALTLQHNPQHVEATVQMGLLRLKQEQLEQAAELFERAIEESPGRADVHEYLAATITRQGRFEDAIKHLTLALKLEPANPDTHFNLGILNAQIGKKAIAIEHFREALRLRPDFPAAQQALSQLGENTLLTCEGLIERYGDDVLLVTGPAVGPEGSLMERAESRGVPIELVPSLRRAIHPWHDAVALRQLKRVLREFKPDVVHTHSAKAGILGRAAATALDVPAVVHTVHGAPFYPYQGRAVRLFYQACEHWAAKRCHALISVADAMTNLMVEAGVAPADKFTTIYSGMDVEPFLAAEKHRGSARAALGYEDHHVVIGKVARLFHLKGHEYVIQAARSVIDRHPNARFLFVGDGILRENLQRQIESRGLTDYFQFTGLVPPGRIPELISAMDIVVHASLREGLARVLPQAMISGVPVVSYDVDGAREVVLPSETGFLLPAKAIDEMAEALDELISDPQLRRTLGQEGRRRWTEVFRHEHMTDEIRKLYEHVLEAERFGCLRKREAVSNQRGNVEAALGDHVQGQRQIALHVGVHRRNKANVLAEHFPHRQRTLFCIGHTEHQHGAVLLAQVNRQMDRGDIVSYRFDNNIDSFTIG</sequence>
<evidence type="ECO:0000256" key="1">
    <source>
        <dbReference type="ARBA" id="ARBA00022676"/>
    </source>
</evidence>
<keyword evidence="4" id="KW-0472">Membrane</keyword>
<dbReference type="CDD" id="cd03808">
    <property type="entry name" value="GT4_CapM-like"/>
    <property type="match status" value="1"/>
</dbReference>
<reference evidence="8 9" key="2">
    <citation type="submission" date="2024-05" db="EMBL/GenBank/DDBJ databases">
        <authorList>
            <person name="Chen Y."/>
            <person name="Shah S."/>
            <person name="Dougan E. K."/>
            <person name="Thang M."/>
            <person name="Chan C."/>
        </authorList>
    </citation>
    <scope>NUCLEOTIDE SEQUENCE [LARGE SCALE GENOMIC DNA]</scope>
</reference>
<comment type="caution">
    <text evidence="7">The sequence shown here is derived from an EMBL/GenBank/DDBJ whole genome shotgun (WGS) entry which is preliminary data.</text>
</comment>
<dbReference type="CDD" id="cd00229">
    <property type="entry name" value="SGNH_hydrolase"/>
    <property type="match status" value="1"/>
</dbReference>
<evidence type="ECO:0000256" key="4">
    <source>
        <dbReference type="SAM" id="Phobius"/>
    </source>
</evidence>
<dbReference type="InterPro" id="IPR001296">
    <property type="entry name" value="Glyco_trans_1"/>
</dbReference>
<dbReference type="InterPro" id="IPR036514">
    <property type="entry name" value="SGNH_hydro_sf"/>
</dbReference>
<evidence type="ECO:0000256" key="3">
    <source>
        <dbReference type="SAM" id="MobiDB-lite"/>
    </source>
</evidence>
<feature type="region of interest" description="Disordered" evidence="3">
    <location>
        <begin position="370"/>
        <end position="392"/>
    </location>
</feature>
<dbReference type="EMBL" id="CAMXCT010000001">
    <property type="protein sequence ID" value="CAI3972069.1"/>
    <property type="molecule type" value="Genomic_DNA"/>
</dbReference>
<organism evidence="7">
    <name type="scientific">Cladocopium goreaui</name>
    <dbReference type="NCBI Taxonomy" id="2562237"/>
    <lineage>
        <taxon>Eukaryota</taxon>
        <taxon>Sar</taxon>
        <taxon>Alveolata</taxon>
        <taxon>Dinophyceae</taxon>
        <taxon>Suessiales</taxon>
        <taxon>Symbiodiniaceae</taxon>
        <taxon>Cladocopium</taxon>
    </lineage>
</organism>
<dbReference type="InterPro" id="IPR011990">
    <property type="entry name" value="TPR-like_helical_dom_sf"/>
</dbReference>
<evidence type="ECO:0000256" key="2">
    <source>
        <dbReference type="PROSITE-ProRule" id="PRU00339"/>
    </source>
</evidence>
<dbReference type="EMBL" id="CAMXCT030000001">
    <property type="protein sequence ID" value="CAL4759381.1"/>
    <property type="molecule type" value="Genomic_DNA"/>
</dbReference>
<dbReference type="PANTHER" id="PTHR45947:SF3">
    <property type="entry name" value="SULFOQUINOVOSYL TRANSFERASE SQD2"/>
    <property type="match status" value="1"/>
</dbReference>
<keyword evidence="1" id="KW-0328">Glycosyltransferase</keyword>
<feature type="transmembrane region" description="Helical" evidence="4">
    <location>
        <begin position="524"/>
        <end position="546"/>
    </location>
</feature>
<dbReference type="Gene3D" id="3.40.50.1110">
    <property type="entry name" value="SGNH hydrolase"/>
    <property type="match status" value="1"/>
</dbReference>
<feature type="repeat" description="TPR" evidence="2">
    <location>
        <begin position="865"/>
        <end position="898"/>
    </location>
</feature>
<keyword evidence="4" id="KW-0812">Transmembrane</keyword>
<dbReference type="InterPro" id="IPR050194">
    <property type="entry name" value="Glycosyltransferase_grp1"/>
</dbReference>
<dbReference type="PANTHER" id="PTHR45947">
    <property type="entry name" value="SULFOQUINOVOSYL TRANSFERASE SQD2"/>
    <property type="match status" value="1"/>
</dbReference>
<keyword evidence="9" id="KW-1185">Reference proteome</keyword>
<dbReference type="SUPFAM" id="SSF52266">
    <property type="entry name" value="SGNH hydrolase"/>
    <property type="match status" value="1"/>
</dbReference>
<name>A0A9P1BEM2_9DINO</name>
<protein>
    <submittedName>
        <fullName evidence="8">Glycosyltransferase EpsD</fullName>
    </submittedName>
</protein>
<evidence type="ECO:0000259" key="6">
    <source>
        <dbReference type="Pfam" id="PF13579"/>
    </source>
</evidence>